<evidence type="ECO:0000313" key="4">
    <source>
        <dbReference type="Proteomes" id="UP000554286"/>
    </source>
</evidence>
<accession>A0A7W6RD97</accession>
<evidence type="ECO:0000313" key="3">
    <source>
        <dbReference type="EMBL" id="MBB4266363.1"/>
    </source>
</evidence>
<comment type="caution">
    <text evidence="3">The sequence shown here is derived from an EMBL/GenBank/DDBJ whole genome shotgun (WGS) entry which is preliminary data.</text>
</comment>
<feature type="region of interest" description="Disordered" evidence="1">
    <location>
        <begin position="24"/>
        <end position="51"/>
    </location>
</feature>
<reference evidence="3 4" key="1">
    <citation type="submission" date="2020-08" db="EMBL/GenBank/DDBJ databases">
        <title>Genome sequencing of Purple Non-Sulfur Bacteria from various extreme environments.</title>
        <authorList>
            <person name="Mayer M."/>
        </authorList>
    </citation>
    <scope>NUCLEOTIDE SEQUENCE [LARGE SCALE GENOMIC DNA]</scope>
    <source>
        <strain evidence="3 4">JA131</strain>
    </source>
</reference>
<dbReference type="Proteomes" id="UP000554286">
    <property type="component" value="Unassembled WGS sequence"/>
</dbReference>
<protein>
    <recommendedName>
        <fullName evidence="5">Lipoprotein</fullName>
    </recommendedName>
</protein>
<evidence type="ECO:0000256" key="2">
    <source>
        <dbReference type="SAM" id="SignalP"/>
    </source>
</evidence>
<dbReference type="AlphaFoldDB" id="A0A7W6RD97"/>
<gene>
    <name evidence="3" type="ORF">GGD89_001994</name>
</gene>
<feature type="chain" id="PRO_5030871351" description="Lipoprotein" evidence="2">
    <location>
        <begin position="24"/>
        <end position="109"/>
    </location>
</feature>
<keyword evidence="2" id="KW-0732">Signal</keyword>
<name>A0A7W6RD97_9PROT</name>
<evidence type="ECO:0000256" key="1">
    <source>
        <dbReference type="SAM" id="MobiDB-lite"/>
    </source>
</evidence>
<proteinExistence type="predicted"/>
<evidence type="ECO:0008006" key="5">
    <source>
        <dbReference type="Google" id="ProtNLM"/>
    </source>
</evidence>
<keyword evidence="4" id="KW-1185">Reference proteome</keyword>
<dbReference type="EMBL" id="JACIGK010000013">
    <property type="protein sequence ID" value="MBB4266363.1"/>
    <property type="molecule type" value="Genomic_DNA"/>
</dbReference>
<dbReference type="RefSeq" id="WP_184044684.1">
    <property type="nucleotide sequence ID" value="NZ_JACIGK010000013.1"/>
</dbReference>
<sequence length="109" mass="11603">MPRPVTRRAVAILLLAAPLAACGTSGGGSANRWAAPAGVTPARQDVDDRTCKRKADDYAMRRVISPGRVGADTGHAGNSPMIQADRAKAGDAFRRYYRECMLALGYTPK</sequence>
<feature type="signal peptide" evidence="2">
    <location>
        <begin position="1"/>
        <end position="23"/>
    </location>
</feature>
<organism evidence="3 4">
    <name type="scientific">Roseospira visakhapatnamensis</name>
    <dbReference type="NCBI Taxonomy" id="390880"/>
    <lineage>
        <taxon>Bacteria</taxon>
        <taxon>Pseudomonadati</taxon>
        <taxon>Pseudomonadota</taxon>
        <taxon>Alphaproteobacteria</taxon>
        <taxon>Rhodospirillales</taxon>
        <taxon>Rhodospirillaceae</taxon>
        <taxon>Roseospira</taxon>
    </lineage>
</organism>